<dbReference type="InterPro" id="IPR007831">
    <property type="entry name" value="T2SS_GspE_N"/>
</dbReference>
<dbReference type="SUPFAM" id="SSF52540">
    <property type="entry name" value="P-loop containing nucleoside triphosphate hydrolases"/>
    <property type="match status" value="1"/>
</dbReference>
<keyword evidence="2" id="KW-0547">Nucleotide-binding</keyword>
<gene>
    <name evidence="7" type="ORF">M972_111431</name>
</gene>
<name>A0AB36TGC9_ACETH</name>
<protein>
    <submittedName>
        <fullName evidence="7">Type IV pilus assembly protein PilB</fullName>
    </submittedName>
</protein>
<evidence type="ECO:0000313" key="8">
    <source>
        <dbReference type="Proteomes" id="UP000223596"/>
    </source>
</evidence>
<keyword evidence="4" id="KW-0175">Coiled coil</keyword>
<feature type="coiled-coil region" evidence="4">
    <location>
        <begin position="162"/>
        <end position="189"/>
    </location>
</feature>
<comment type="caution">
    <text evidence="7">The sequence shown here is derived from an EMBL/GenBank/DDBJ whole genome shotgun (WGS) entry which is preliminary data.</text>
</comment>
<dbReference type="Gene3D" id="3.40.50.300">
    <property type="entry name" value="P-loop containing nucleotide triphosphate hydrolases"/>
    <property type="match status" value="1"/>
</dbReference>
<keyword evidence="3" id="KW-0067">ATP-binding</keyword>
<dbReference type="Gene3D" id="3.30.300.160">
    <property type="entry name" value="Type II secretion system, protein E, N-terminal domain"/>
    <property type="match status" value="1"/>
</dbReference>
<dbReference type="FunFam" id="3.30.300.160:FF:000002">
    <property type="entry name" value="Type II secretion system protein E"/>
    <property type="match status" value="1"/>
</dbReference>
<dbReference type="PANTHER" id="PTHR30258:SF3">
    <property type="entry name" value="SLL1921 PROTEIN"/>
    <property type="match status" value="1"/>
</dbReference>
<comment type="similarity">
    <text evidence="1">Belongs to the GSP E family.</text>
</comment>
<dbReference type="Pfam" id="PF00437">
    <property type="entry name" value="T2SSE"/>
    <property type="match status" value="1"/>
</dbReference>
<feature type="domain" description="Bacterial type II secretion system protein E" evidence="5">
    <location>
        <begin position="175"/>
        <end position="552"/>
    </location>
</feature>
<dbReference type="InterPro" id="IPR027417">
    <property type="entry name" value="P-loop_NTPase"/>
</dbReference>
<evidence type="ECO:0000256" key="4">
    <source>
        <dbReference type="SAM" id="Coils"/>
    </source>
</evidence>
<dbReference type="CDD" id="cd01129">
    <property type="entry name" value="PulE-GspE-like"/>
    <property type="match status" value="1"/>
</dbReference>
<evidence type="ECO:0000256" key="1">
    <source>
        <dbReference type="ARBA" id="ARBA00006611"/>
    </source>
</evidence>
<organism evidence="7 8">
    <name type="scientific">Acetivibrio thermocellus AD2</name>
    <dbReference type="NCBI Taxonomy" id="1138384"/>
    <lineage>
        <taxon>Bacteria</taxon>
        <taxon>Bacillati</taxon>
        <taxon>Bacillota</taxon>
        <taxon>Clostridia</taxon>
        <taxon>Eubacteriales</taxon>
        <taxon>Oscillospiraceae</taxon>
        <taxon>Acetivibrio</taxon>
    </lineage>
</organism>
<dbReference type="Pfam" id="PF05157">
    <property type="entry name" value="MshEN"/>
    <property type="match status" value="1"/>
</dbReference>
<dbReference type="RefSeq" id="WP_003517151.1">
    <property type="nucleotide sequence ID" value="NZ_CP013828.1"/>
</dbReference>
<reference evidence="7 8" key="1">
    <citation type="submission" date="2017-09" db="EMBL/GenBank/DDBJ databases">
        <title>Evaluation of Pacific Biosciences Sequencing Technology to Finishing C. thermocellum Genome Sequences.</title>
        <authorList>
            <person name="Brown S."/>
        </authorList>
    </citation>
    <scope>NUCLEOTIDE SEQUENCE [LARGE SCALE GENOMIC DNA]</scope>
    <source>
        <strain evidence="7 8">AD2</strain>
    </source>
</reference>
<feature type="domain" description="Type II secretion system protein GspE N-terminal" evidence="6">
    <location>
        <begin position="64"/>
        <end position="147"/>
    </location>
</feature>
<evidence type="ECO:0000256" key="2">
    <source>
        <dbReference type="ARBA" id="ARBA00022741"/>
    </source>
</evidence>
<dbReference type="Proteomes" id="UP000223596">
    <property type="component" value="Unassembled WGS sequence"/>
</dbReference>
<proteinExistence type="inferred from homology"/>
<dbReference type="GO" id="GO:0005886">
    <property type="term" value="C:plasma membrane"/>
    <property type="evidence" value="ECO:0007669"/>
    <property type="project" value="TreeGrafter"/>
</dbReference>
<dbReference type="InterPro" id="IPR001482">
    <property type="entry name" value="T2SS/T4SS_dom"/>
</dbReference>
<evidence type="ECO:0000259" key="5">
    <source>
        <dbReference type="Pfam" id="PF00437"/>
    </source>
</evidence>
<dbReference type="Gene3D" id="1.10.40.70">
    <property type="match status" value="1"/>
</dbReference>
<dbReference type="EMBL" id="PDBW01000001">
    <property type="protein sequence ID" value="PFH02646.1"/>
    <property type="molecule type" value="Genomic_DNA"/>
</dbReference>
<dbReference type="AlphaFoldDB" id="A0AB36TGC9"/>
<dbReference type="Gene3D" id="3.30.450.90">
    <property type="match status" value="1"/>
</dbReference>
<sequence>MQKQKRKGLGDILVEAGLISKEQLDKALKLQKKTGQKLGVLLVSEGIVTQEDIMRVLEEKIGVLRVALEECNIDPAVCSLIPEKLARRYELIPIAQKDGVLRVAMSDPLNVFAIDDIEDYTGMRVEPVVDFASSIKNAIDKYYRTQHVLVEPVKEKGILFKIDEETIELESVEAENESASMLLNSIIEQAIRNGSGDIHIEPLQNALKIRFRTDGQMHEVMRTEIGMLNGVLAKIKAICGMNMNEKAVPQDGRVKVSLDGRDYNLKVSILPTVFGEKIAIRIVHKKTSVIPKEQLGICQEDLVKFERMIKSPKGLVLITGPEGSGKTTTLYSAVSEINSPNVHIITIEDPVEYVIEGVNQVQVNMKTGLTYEKGLSSILEQGPDVIVIGDIKDAKTAEIAVKAAMGGHLVLGAFCANDTLDAVLTLVEMGIDPFFIASSLIGVISQRLVRKICPNCIKKYVATDEELSLLELDRPVELYSGNGCAECSGTGYKGKLGVFEVLNVDKSFRDMMKENFAKEKLRKFCVLRGMKTLKENAKQLVLEGKTTAFEMSRMLSFEEEL</sequence>
<dbReference type="PANTHER" id="PTHR30258">
    <property type="entry name" value="TYPE II SECRETION SYSTEM PROTEIN GSPE-RELATED"/>
    <property type="match status" value="1"/>
</dbReference>
<accession>A0AB36TGC9</accession>
<evidence type="ECO:0000259" key="6">
    <source>
        <dbReference type="Pfam" id="PF05157"/>
    </source>
</evidence>
<evidence type="ECO:0000313" key="7">
    <source>
        <dbReference type="EMBL" id="PFH02646.1"/>
    </source>
</evidence>
<dbReference type="GeneID" id="35803864"/>
<dbReference type="GO" id="GO:0016887">
    <property type="term" value="F:ATP hydrolysis activity"/>
    <property type="evidence" value="ECO:0007669"/>
    <property type="project" value="TreeGrafter"/>
</dbReference>
<evidence type="ECO:0000256" key="3">
    <source>
        <dbReference type="ARBA" id="ARBA00022840"/>
    </source>
</evidence>
<dbReference type="SUPFAM" id="SSF160246">
    <property type="entry name" value="EspE N-terminal domain-like"/>
    <property type="match status" value="1"/>
</dbReference>
<dbReference type="GO" id="GO:0005524">
    <property type="term" value="F:ATP binding"/>
    <property type="evidence" value="ECO:0007669"/>
    <property type="project" value="UniProtKB-KW"/>
</dbReference>
<dbReference type="InterPro" id="IPR037257">
    <property type="entry name" value="T2SS_E_N_sf"/>
</dbReference>